<gene>
    <name evidence="1" type="ORF">TSPGSL018_21764</name>
</gene>
<organism evidence="1">
    <name type="scientific">Tetraselmis sp. GSL018</name>
    <dbReference type="NCBI Taxonomy" id="582737"/>
    <lineage>
        <taxon>Eukaryota</taxon>
        <taxon>Viridiplantae</taxon>
        <taxon>Chlorophyta</taxon>
        <taxon>core chlorophytes</taxon>
        <taxon>Chlorodendrophyceae</taxon>
        <taxon>Chlorodendrales</taxon>
        <taxon>Chlorodendraceae</taxon>
        <taxon>Tetraselmis</taxon>
    </lineage>
</organism>
<protein>
    <submittedName>
        <fullName evidence="1">Uncharacterized protein</fullName>
    </submittedName>
</protein>
<sequence>MHLVVLEAPRVNRHQERDWLQLSVLVLLMWPEHLLWPPQHRVEPRERATPLLRMGWAERNAAPVPAGLPALAALLTVPRHLPRRHGCHARAASVQLPRHAHGDDLHAPQVLCRCLWVQELEHVLECANAAADPHCDGGVILRDLLNHRAAGHPEVRVLQRLLLPKAFHHDNPAHSALQVSEGYVNLLEMDGGDRCAVWANMHRQAPRLHRGHVLHRLDRLFFHGSCAIVFCSVTQDQIASVERIWQCLPPRRPRKHPSSLYLMCCNAG</sequence>
<name>A0A061QWY5_9CHLO</name>
<reference evidence="1" key="1">
    <citation type="submission" date="2014-05" db="EMBL/GenBank/DDBJ databases">
        <title>The transcriptome of the halophilic microalga Tetraselmis sp. GSL018 isolated from the Great Salt Lake, Utah.</title>
        <authorList>
            <person name="Jinkerson R.E."/>
            <person name="D'Adamo S."/>
            <person name="Posewitz M.C."/>
        </authorList>
    </citation>
    <scope>NUCLEOTIDE SEQUENCE</scope>
    <source>
        <strain evidence="1">GSL018</strain>
    </source>
</reference>
<dbReference type="AlphaFoldDB" id="A0A061QWY5"/>
<proteinExistence type="predicted"/>
<evidence type="ECO:0000313" key="1">
    <source>
        <dbReference type="EMBL" id="JAC62989.1"/>
    </source>
</evidence>
<dbReference type="EMBL" id="GBEZ01023942">
    <property type="protein sequence ID" value="JAC62989.1"/>
    <property type="molecule type" value="Transcribed_RNA"/>
</dbReference>
<accession>A0A061QWY5</accession>